<name>A0A482XRS1_LAOST</name>
<protein>
    <submittedName>
        <fullName evidence="1">Uncharacterized protein</fullName>
    </submittedName>
</protein>
<comment type="caution">
    <text evidence="1">The sequence shown here is derived from an EMBL/GenBank/DDBJ whole genome shotgun (WGS) entry which is preliminary data.</text>
</comment>
<evidence type="ECO:0000313" key="1">
    <source>
        <dbReference type="EMBL" id="RZF48200.1"/>
    </source>
</evidence>
<dbReference type="Proteomes" id="UP000291343">
    <property type="component" value="Unassembled WGS sequence"/>
</dbReference>
<gene>
    <name evidence="1" type="ORF">LSTR_LSTR006167</name>
</gene>
<dbReference type="AlphaFoldDB" id="A0A482XRS1"/>
<dbReference type="InParanoid" id="A0A482XRS1"/>
<reference evidence="1 2" key="1">
    <citation type="journal article" date="2017" name="Gigascience">
        <title>Genome sequence of the small brown planthopper, Laodelphax striatellus.</title>
        <authorList>
            <person name="Zhu J."/>
            <person name="Jiang F."/>
            <person name="Wang X."/>
            <person name="Yang P."/>
            <person name="Bao Y."/>
            <person name="Zhao W."/>
            <person name="Wang W."/>
            <person name="Lu H."/>
            <person name="Wang Q."/>
            <person name="Cui N."/>
            <person name="Li J."/>
            <person name="Chen X."/>
            <person name="Luo L."/>
            <person name="Yu J."/>
            <person name="Kang L."/>
            <person name="Cui F."/>
        </authorList>
    </citation>
    <scope>NUCLEOTIDE SEQUENCE [LARGE SCALE GENOMIC DNA]</scope>
    <source>
        <strain evidence="1">Lst14</strain>
    </source>
</reference>
<evidence type="ECO:0000313" key="2">
    <source>
        <dbReference type="Proteomes" id="UP000291343"/>
    </source>
</evidence>
<dbReference type="EMBL" id="QKKF02002619">
    <property type="protein sequence ID" value="RZF48200.1"/>
    <property type="molecule type" value="Genomic_DNA"/>
</dbReference>
<proteinExistence type="predicted"/>
<sequence length="155" mass="16571">MCVCQFGELEVNTIGGNSLRRDGNGGNVHLSTFPESGAAWCGEGGRGDSANEMERNSTNRPTQQFQMGWGALSSSLGYSTVLQLLCSSTTPIPIGRQAQAFSTSHSQSLAVYSMQVYYPNSTPHNSLQGEAGQMCLNIDTALVEQSCMLHASNQD</sequence>
<accession>A0A482XRS1</accession>
<keyword evidence="2" id="KW-1185">Reference proteome</keyword>
<organism evidence="1 2">
    <name type="scientific">Laodelphax striatellus</name>
    <name type="common">Small brown planthopper</name>
    <name type="synonym">Delphax striatella</name>
    <dbReference type="NCBI Taxonomy" id="195883"/>
    <lineage>
        <taxon>Eukaryota</taxon>
        <taxon>Metazoa</taxon>
        <taxon>Ecdysozoa</taxon>
        <taxon>Arthropoda</taxon>
        <taxon>Hexapoda</taxon>
        <taxon>Insecta</taxon>
        <taxon>Pterygota</taxon>
        <taxon>Neoptera</taxon>
        <taxon>Paraneoptera</taxon>
        <taxon>Hemiptera</taxon>
        <taxon>Auchenorrhyncha</taxon>
        <taxon>Fulgoroidea</taxon>
        <taxon>Delphacidae</taxon>
        <taxon>Criomorphinae</taxon>
        <taxon>Laodelphax</taxon>
    </lineage>
</organism>